<dbReference type="Gene3D" id="3.10.129.10">
    <property type="entry name" value="Hotdog Thioesterase"/>
    <property type="match status" value="1"/>
</dbReference>
<dbReference type="Gene3D" id="3.40.718.10">
    <property type="entry name" value="Isopropylmalate Dehydrogenase"/>
    <property type="match status" value="1"/>
</dbReference>
<evidence type="ECO:0000313" key="2">
    <source>
        <dbReference type="Proteomes" id="UP000245629"/>
    </source>
</evidence>
<name>A0A2S2CY57_9PROT</name>
<keyword evidence="1" id="KW-0614">Plasmid</keyword>
<dbReference type="SUPFAM" id="SSF53659">
    <property type="entry name" value="Isocitrate/Isopropylmalate dehydrogenase-like"/>
    <property type="match status" value="1"/>
</dbReference>
<dbReference type="Proteomes" id="UP000245629">
    <property type="component" value="Plasmid unnamed2"/>
</dbReference>
<protein>
    <submittedName>
        <fullName evidence="1">Enoyl-CoA hydratase</fullName>
    </submittedName>
</protein>
<dbReference type="EMBL" id="CP029357">
    <property type="protein sequence ID" value="AWK89454.1"/>
    <property type="molecule type" value="Genomic_DNA"/>
</dbReference>
<dbReference type="AlphaFoldDB" id="A0A2S2CY57"/>
<proteinExistence type="predicted"/>
<dbReference type="OrthoDB" id="7305649at2"/>
<dbReference type="KEGG" id="azz:DEW08_25865"/>
<dbReference type="InterPro" id="IPR029069">
    <property type="entry name" value="HotDog_dom_sf"/>
</dbReference>
<dbReference type="RefSeq" id="WP_109332754.1">
    <property type="nucleotide sequence ID" value="NZ_CP029357.1"/>
</dbReference>
<accession>A0A2S2CY57</accession>
<sequence length="311" mass="32383">MHSTQIEQVSALRIGQTASLTSRFTAMDAELCTILSDDADSHFEPAGGSALWIGWMVSGVLEGLLPGAGALQQDQRLRVERPVRLGEAVTATVTVTGKRADGTAVAFDCTCTNQDDEIVASGTAEVIAPIGGTRPAAQMQAHRYDRHAALLAGCAGLPPLRTAIVHPCDEDTLQTAVAAAEAGLIDPVLIGPAATICSVAALCQLDLRPYHLIGVDHDHSAAETAVTLARVGKVEAIMQGSPDAEDLMTEVVEREAGPDLPALDLESGIVLGAEVPVILASRADTMRARLTCCAIASLLATSRRRPSLAAE</sequence>
<reference evidence="2" key="1">
    <citation type="submission" date="2018-05" db="EMBL/GenBank/DDBJ databases">
        <title>Azospirillum thermophila sp. nov., a novel isolated from hot spring.</title>
        <authorList>
            <person name="Zhao Z."/>
        </authorList>
    </citation>
    <scope>NUCLEOTIDE SEQUENCE [LARGE SCALE GENOMIC DNA]</scope>
    <source>
        <strain evidence="2">CFH 70021</strain>
        <plasmid evidence="2">unnamed2</plasmid>
    </source>
</reference>
<evidence type="ECO:0000313" key="1">
    <source>
        <dbReference type="EMBL" id="AWK89454.1"/>
    </source>
</evidence>
<gene>
    <name evidence="1" type="ORF">DEW08_25865</name>
</gene>
<keyword evidence="2" id="KW-1185">Reference proteome</keyword>
<geneLocation type="plasmid" evidence="1 2">
    <name>unnamed2</name>
</geneLocation>
<dbReference type="SUPFAM" id="SSF54637">
    <property type="entry name" value="Thioesterase/thiol ester dehydrase-isomerase"/>
    <property type="match status" value="1"/>
</dbReference>
<organism evidence="1 2">
    <name type="scientific">Azospirillum thermophilum</name>
    <dbReference type="NCBI Taxonomy" id="2202148"/>
    <lineage>
        <taxon>Bacteria</taxon>
        <taxon>Pseudomonadati</taxon>
        <taxon>Pseudomonadota</taxon>
        <taxon>Alphaproteobacteria</taxon>
        <taxon>Rhodospirillales</taxon>
        <taxon>Azospirillaceae</taxon>
        <taxon>Azospirillum</taxon>
    </lineage>
</organism>